<dbReference type="InterPro" id="IPR036097">
    <property type="entry name" value="HisK_dim/P_sf"/>
</dbReference>
<dbReference type="InterPro" id="IPR003661">
    <property type="entry name" value="HisK_dim/P_dom"/>
</dbReference>
<dbReference type="Pfam" id="PF00512">
    <property type="entry name" value="HisKA"/>
    <property type="match status" value="1"/>
</dbReference>
<dbReference type="PROSITE" id="PS50885">
    <property type="entry name" value="HAMP"/>
    <property type="match status" value="1"/>
</dbReference>
<dbReference type="InterPro" id="IPR005467">
    <property type="entry name" value="His_kinase_dom"/>
</dbReference>
<dbReference type="Gene3D" id="1.10.287.130">
    <property type="match status" value="1"/>
</dbReference>
<evidence type="ECO:0000256" key="11">
    <source>
        <dbReference type="SAM" id="Phobius"/>
    </source>
</evidence>
<organism evidence="14 15">
    <name type="scientific">Alicycliphilus denitrificans</name>
    <dbReference type="NCBI Taxonomy" id="179636"/>
    <lineage>
        <taxon>Bacteria</taxon>
        <taxon>Pseudomonadati</taxon>
        <taxon>Pseudomonadota</taxon>
        <taxon>Betaproteobacteria</taxon>
        <taxon>Burkholderiales</taxon>
        <taxon>Comamonadaceae</taxon>
        <taxon>Alicycliphilus</taxon>
    </lineage>
</organism>
<evidence type="ECO:0000256" key="2">
    <source>
        <dbReference type="ARBA" id="ARBA00004370"/>
    </source>
</evidence>
<dbReference type="InterPro" id="IPR004358">
    <property type="entry name" value="Sig_transdc_His_kin-like_C"/>
</dbReference>
<dbReference type="SMART" id="SM00388">
    <property type="entry name" value="HisKA"/>
    <property type="match status" value="1"/>
</dbReference>
<evidence type="ECO:0000256" key="9">
    <source>
        <dbReference type="ARBA" id="ARBA00023012"/>
    </source>
</evidence>
<evidence type="ECO:0000313" key="14">
    <source>
        <dbReference type="EMBL" id="RKJ99407.1"/>
    </source>
</evidence>
<keyword evidence="4" id="KW-0597">Phosphoprotein</keyword>
<evidence type="ECO:0000259" key="12">
    <source>
        <dbReference type="PROSITE" id="PS50109"/>
    </source>
</evidence>
<dbReference type="PANTHER" id="PTHR45436">
    <property type="entry name" value="SENSOR HISTIDINE KINASE YKOH"/>
    <property type="match status" value="1"/>
</dbReference>
<dbReference type="Pfam" id="PF02518">
    <property type="entry name" value="HATPase_c"/>
    <property type="match status" value="1"/>
</dbReference>
<keyword evidence="7 14" id="KW-0418">Kinase</keyword>
<dbReference type="SUPFAM" id="SSF47384">
    <property type="entry name" value="Homodimeric domain of signal transducing histidine kinase"/>
    <property type="match status" value="1"/>
</dbReference>
<dbReference type="GO" id="GO:0000155">
    <property type="term" value="F:phosphorelay sensor kinase activity"/>
    <property type="evidence" value="ECO:0007669"/>
    <property type="project" value="InterPro"/>
</dbReference>
<dbReference type="InterPro" id="IPR036890">
    <property type="entry name" value="HATPase_C_sf"/>
</dbReference>
<feature type="domain" description="HAMP" evidence="13">
    <location>
        <begin position="195"/>
        <end position="247"/>
    </location>
</feature>
<comment type="catalytic activity">
    <reaction evidence="1">
        <text>ATP + protein L-histidine = ADP + protein N-phospho-L-histidine.</text>
        <dbReference type="EC" id="2.7.13.3"/>
    </reaction>
</comment>
<keyword evidence="10 11" id="KW-0472">Membrane</keyword>
<dbReference type="CDD" id="cd00082">
    <property type="entry name" value="HisKA"/>
    <property type="match status" value="1"/>
</dbReference>
<dbReference type="GO" id="GO:0005886">
    <property type="term" value="C:plasma membrane"/>
    <property type="evidence" value="ECO:0007669"/>
    <property type="project" value="TreeGrafter"/>
</dbReference>
<evidence type="ECO:0000256" key="8">
    <source>
        <dbReference type="ARBA" id="ARBA00022989"/>
    </source>
</evidence>
<dbReference type="InterPro" id="IPR050428">
    <property type="entry name" value="TCS_sensor_his_kinase"/>
</dbReference>
<dbReference type="PROSITE" id="PS50109">
    <property type="entry name" value="HIS_KIN"/>
    <property type="match status" value="1"/>
</dbReference>
<accession>A0A3R7FI81</accession>
<evidence type="ECO:0000256" key="1">
    <source>
        <dbReference type="ARBA" id="ARBA00000085"/>
    </source>
</evidence>
<dbReference type="EC" id="2.7.13.3" evidence="3"/>
<dbReference type="Proteomes" id="UP000216225">
    <property type="component" value="Unassembled WGS sequence"/>
</dbReference>
<reference evidence="14 15" key="1">
    <citation type="submission" date="2018-09" db="EMBL/GenBank/DDBJ databases">
        <title>Genome comparison of Alicycliphilus sp. BQ1, a polyurethanolytic bacterium, with its closest phylogenetic relatives Alicycliphilus denitrificans BC and K601, unable to attack polyurethane.</title>
        <authorList>
            <person name="Loza-Tavera H."/>
            <person name="Lozano L."/>
            <person name="Cevallos M."/>
            <person name="Maya-Lucas O."/>
            <person name="Garcia-Mena J."/>
            <person name="Hernandez J."/>
        </authorList>
    </citation>
    <scope>NUCLEOTIDE SEQUENCE [LARGE SCALE GENOMIC DNA]</scope>
    <source>
        <strain evidence="14 15">BQ1</strain>
    </source>
</reference>
<dbReference type="RefSeq" id="WP_094436248.1">
    <property type="nucleotide sequence ID" value="NZ_NKDB02000001.1"/>
</dbReference>
<proteinExistence type="predicted"/>
<dbReference type="SUPFAM" id="SSF55874">
    <property type="entry name" value="ATPase domain of HSP90 chaperone/DNA topoisomerase II/histidine kinase"/>
    <property type="match status" value="1"/>
</dbReference>
<evidence type="ECO:0000256" key="3">
    <source>
        <dbReference type="ARBA" id="ARBA00012438"/>
    </source>
</evidence>
<sequence length="467" mass="50964">MTRQRSLRRQLLLGILLPTLLFIGLNTYSLYRQTLGALNTAYDRTLLASAKTISEQVDVRGYDERAELRVIVPYAALEAFEADNQSRMYYRVSNLRGELVSGFGELPMWRGSIAPRPPYAALVDFYDASFRGRPVRVAALLQPVASPQGRGMAVIQVAETLELRHAAALQILRDTLARQTLLVALIAAIVVLVVQRATRPVRQLSADLQARAEGDLSPIAAPAAPRELQPLIDATNAVMRRLSHLLEHQKRFVRDASHQLRTPLAVLKTQVQSALRGDMPPGQALHEIGDTVERATQLANQMLALAKVEQLRQQGELPTTRLDEVLREVALDLSPLIAQGDLDFGIDTDAAPIRAHAWMLRELCRNLLHNAIRHAPPATELAVTLRAQGTHAELTIADAGPGIDDELAARLFEPFSAGDVRKGSGLGLAICQEIVQALGGSIALSNRRQGARVLGLDAVVRLPLAPA</sequence>
<dbReference type="AlphaFoldDB" id="A0A3R7FI81"/>
<name>A0A3R7FI81_9BURK</name>
<dbReference type="SMART" id="SM00387">
    <property type="entry name" value="HATPase_c"/>
    <property type="match status" value="1"/>
</dbReference>
<evidence type="ECO:0000259" key="13">
    <source>
        <dbReference type="PROSITE" id="PS50885"/>
    </source>
</evidence>
<comment type="caution">
    <text evidence="14">The sequence shown here is derived from an EMBL/GenBank/DDBJ whole genome shotgun (WGS) entry which is preliminary data.</text>
</comment>
<dbReference type="Pfam" id="PF08521">
    <property type="entry name" value="2CSK_N"/>
    <property type="match status" value="1"/>
</dbReference>
<evidence type="ECO:0000256" key="5">
    <source>
        <dbReference type="ARBA" id="ARBA00022679"/>
    </source>
</evidence>
<comment type="subcellular location">
    <subcellularLocation>
        <location evidence="2">Membrane</location>
    </subcellularLocation>
</comment>
<keyword evidence="6 11" id="KW-0812">Transmembrane</keyword>
<dbReference type="InterPro" id="IPR013727">
    <property type="entry name" value="2CSK_N"/>
</dbReference>
<gene>
    <name evidence="14" type="ORF">CE154_006630</name>
</gene>
<dbReference type="PANTHER" id="PTHR45436:SF1">
    <property type="entry name" value="SENSOR PROTEIN QSEC"/>
    <property type="match status" value="1"/>
</dbReference>
<dbReference type="PRINTS" id="PR00344">
    <property type="entry name" value="BCTRLSENSOR"/>
</dbReference>
<evidence type="ECO:0000256" key="10">
    <source>
        <dbReference type="ARBA" id="ARBA00023136"/>
    </source>
</evidence>
<dbReference type="EMBL" id="NKDB02000001">
    <property type="protein sequence ID" value="RKJ99407.1"/>
    <property type="molecule type" value="Genomic_DNA"/>
</dbReference>
<dbReference type="InterPro" id="IPR003594">
    <property type="entry name" value="HATPase_dom"/>
</dbReference>
<protein>
    <recommendedName>
        <fullName evidence="3">histidine kinase</fullName>
        <ecNumber evidence="3">2.7.13.3</ecNumber>
    </recommendedName>
</protein>
<evidence type="ECO:0000256" key="7">
    <source>
        <dbReference type="ARBA" id="ARBA00022777"/>
    </source>
</evidence>
<feature type="transmembrane region" description="Helical" evidence="11">
    <location>
        <begin position="12"/>
        <end position="31"/>
    </location>
</feature>
<evidence type="ECO:0000256" key="4">
    <source>
        <dbReference type="ARBA" id="ARBA00022553"/>
    </source>
</evidence>
<evidence type="ECO:0000256" key="6">
    <source>
        <dbReference type="ARBA" id="ARBA00022692"/>
    </source>
</evidence>
<feature type="domain" description="Histidine kinase" evidence="12">
    <location>
        <begin position="255"/>
        <end position="466"/>
    </location>
</feature>
<keyword evidence="8 11" id="KW-1133">Transmembrane helix</keyword>
<dbReference type="Gene3D" id="3.30.565.10">
    <property type="entry name" value="Histidine kinase-like ATPase, C-terminal domain"/>
    <property type="match status" value="1"/>
</dbReference>
<dbReference type="InterPro" id="IPR003660">
    <property type="entry name" value="HAMP_dom"/>
</dbReference>
<evidence type="ECO:0000313" key="15">
    <source>
        <dbReference type="Proteomes" id="UP000216225"/>
    </source>
</evidence>
<dbReference type="CDD" id="cd00075">
    <property type="entry name" value="HATPase"/>
    <property type="match status" value="1"/>
</dbReference>
<keyword evidence="5" id="KW-0808">Transferase</keyword>
<keyword evidence="9" id="KW-0902">Two-component regulatory system</keyword>